<protein>
    <recommendedName>
        <fullName evidence="3">Pentatricopeptide repeat-containing protein</fullName>
    </recommendedName>
</protein>
<dbReference type="InterPro" id="IPR011990">
    <property type="entry name" value="TPR-like_helical_dom_sf"/>
</dbReference>
<dbReference type="Gene3D" id="1.25.40.10">
    <property type="entry name" value="Tetratricopeptide repeat domain"/>
    <property type="match status" value="1"/>
</dbReference>
<organism evidence="1 2">
    <name type="scientific">Rhododendron griersonianum</name>
    <dbReference type="NCBI Taxonomy" id="479676"/>
    <lineage>
        <taxon>Eukaryota</taxon>
        <taxon>Viridiplantae</taxon>
        <taxon>Streptophyta</taxon>
        <taxon>Embryophyta</taxon>
        <taxon>Tracheophyta</taxon>
        <taxon>Spermatophyta</taxon>
        <taxon>Magnoliopsida</taxon>
        <taxon>eudicotyledons</taxon>
        <taxon>Gunneridae</taxon>
        <taxon>Pentapetalae</taxon>
        <taxon>asterids</taxon>
        <taxon>Ericales</taxon>
        <taxon>Ericaceae</taxon>
        <taxon>Ericoideae</taxon>
        <taxon>Rhodoreae</taxon>
        <taxon>Rhododendron</taxon>
    </lineage>
</organism>
<proteinExistence type="predicted"/>
<keyword evidence="2" id="KW-1185">Reference proteome</keyword>
<reference evidence="1" key="1">
    <citation type="submission" date="2020-08" db="EMBL/GenBank/DDBJ databases">
        <title>Plant Genome Project.</title>
        <authorList>
            <person name="Zhang R.-G."/>
        </authorList>
    </citation>
    <scope>NUCLEOTIDE SEQUENCE</scope>
    <source>
        <strain evidence="1">WSP0</strain>
        <tissue evidence="1">Leaf</tissue>
    </source>
</reference>
<evidence type="ECO:0000313" key="2">
    <source>
        <dbReference type="Proteomes" id="UP000823749"/>
    </source>
</evidence>
<name>A0AAV6K604_9ERIC</name>
<evidence type="ECO:0008006" key="3">
    <source>
        <dbReference type="Google" id="ProtNLM"/>
    </source>
</evidence>
<dbReference type="EMBL" id="JACTNZ010000005">
    <property type="protein sequence ID" value="KAG5547809.1"/>
    <property type="molecule type" value="Genomic_DNA"/>
</dbReference>
<comment type="caution">
    <text evidence="1">The sequence shown here is derived from an EMBL/GenBank/DDBJ whole genome shotgun (WGS) entry which is preliminary data.</text>
</comment>
<dbReference type="AlphaFoldDB" id="A0AAV6K604"/>
<evidence type="ECO:0000313" key="1">
    <source>
        <dbReference type="EMBL" id="KAG5547809.1"/>
    </source>
</evidence>
<sequence>MRAKDVDSVVELCEKMVKRNFVPKTRTVVLLMKFFCKSRRPNLGLELRGYLYIKMERRHCPRGRALDLLATGLCAHENVGEDFDCARQMLERGRHTSEAVFRMLERFLAQGGEMEKLRERNELIKQLKKVLPPSRGHAAGILSTRLKELM</sequence>
<dbReference type="Proteomes" id="UP000823749">
    <property type="component" value="Chromosome 5"/>
</dbReference>
<gene>
    <name evidence="1" type="ORF">RHGRI_013482</name>
</gene>
<accession>A0AAV6K604</accession>